<dbReference type="PANTHER" id="PTHR46558">
    <property type="entry name" value="TRACRIPTIONAL REGULATORY PROTEIN-RELATED-RELATED"/>
    <property type="match status" value="1"/>
</dbReference>
<dbReference type="PROSITE" id="PS50943">
    <property type="entry name" value="HTH_CROC1"/>
    <property type="match status" value="1"/>
</dbReference>
<dbReference type="AlphaFoldDB" id="A0AAV4LDJ6"/>
<dbReference type="SMART" id="SM00530">
    <property type="entry name" value="HTH_XRE"/>
    <property type="match status" value="1"/>
</dbReference>
<evidence type="ECO:0000313" key="3">
    <source>
        <dbReference type="EMBL" id="GIM45922.1"/>
    </source>
</evidence>
<dbReference type="RefSeq" id="WP_282199082.1">
    <property type="nucleotide sequence ID" value="NZ_BOQE01000001.1"/>
</dbReference>
<evidence type="ECO:0000313" key="4">
    <source>
        <dbReference type="Proteomes" id="UP001057291"/>
    </source>
</evidence>
<dbReference type="SUPFAM" id="SSF47413">
    <property type="entry name" value="lambda repressor-like DNA-binding domains"/>
    <property type="match status" value="1"/>
</dbReference>
<dbReference type="PANTHER" id="PTHR46558:SF11">
    <property type="entry name" value="HTH-TYPE TRANSCRIPTIONAL REGULATOR XRE"/>
    <property type="match status" value="1"/>
</dbReference>
<gene>
    <name evidence="3" type="ORF">DNHGIG_14710</name>
</gene>
<feature type="domain" description="HTH cro/C1-type" evidence="2">
    <location>
        <begin position="7"/>
        <end position="61"/>
    </location>
</feature>
<comment type="caution">
    <text evidence="3">The sequence shown here is derived from an EMBL/GenBank/DDBJ whole genome shotgun (WGS) entry which is preliminary data.</text>
</comment>
<evidence type="ECO:0000259" key="2">
    <source>
        <dbReference type="PROSITE" id="PS50943"/>
    </source>
</evidence>
<dbReference type="InterPro" id="IPR010982">
    <property type="entry name" value="Lambda_DNA-bd_dom_sf"/>
</dbReference>
<keyword evidence="4" id="KW-1185">Reference proteome</keyword>
<evidence type="ECO:0000256" key="1">
    <source>
        <dbReference type="ARBA" id="ARBA00023125"/>
    </source>
</evidence>
<keyword evidence="1" id="KW-0238">DNA-binding</keyword>
<dbReference type="EMBL" id="BOQE01000001">
    <property type="protein sequence ID" value="GIM45922.1"/>
    <property type="molecule type" value="Genomic_DNA"/>
</dbReference>
<dbReference type="InterPro" id="IPR001387">
    <property type="entry name" value="Cro/C1-type_HTH"/>
</dbReference>
<dbReference type="CDD" id="cd00093">
    <property type="entry name" value="HTH_XRE"/>
    <property type="match status" value="1"/>
</dbReference>
<protein>
    <recommendedName>
        <fullName evidence="2">HTH cro/C1-type domain-containing protein</fullName>
    </recommendedName>
</protein>
<dbReference type="Pfam" id="PF01381">
    <property type="entry name" value="HTH_3"/>
    <property type="match status" value="1"/>
</dbReference>
<dbReference type="Gene3D" id="1.10.260.40">
    <property type="entry name" value="lambda repressor-like DNA-binding domains"/>
    <property type="match status" value="1"/>
</dbReference>
<organism evidence="3 4">
    <name type="scientific">Collibacillus ludicampi</name>
    <dbReference type="NCBI Taxonomy" id="2771369"/>
    <lineage>
        <taxon>Bacteria</taxon>
        <taxon>Bacillati</taxon>
        <taxon>Bacillota</taxon>
        <taxon>Bacilli</taxon>
        <taxon>Bacillales</taxon>
        <taxon>Alicyclobacillaceae</taxon>
        <taxon>Collibacillus</taxon>
    </lineage>
</organism>
<name>A0AAV4LDJ6_9BACL</name>
<sequence>MSLGQRIKVKRKEKKLTQLDVARKLGIDNTTVSKWESDVYEPDADNLAKLANLLEVTTDYLLTGRTDPDKETVQDPIPPEEREFLEWVKNNLEGTFFYDFSRAPEEQKRDMMKSLRIIWELEKHRKPGQKQGE</sequence>
<dbReference type="GO" id="GO:0003677">
    <property type="term" value="F:DNA binding"/>
    <property type="evidence" value="ECO:0007669"/>
    <property type="project" value="UniProtKB-KW"/>
</dbReference>
<proteinExistence type="predicted"/>
<accession>A0AAV4LDJ6</accession>
<dbReference type="Proteomes" id="UP001057291">
    <property type="component" value="Unassembled WGS sequence"/>
</dbReference>
<reference evidence="3" key="1">
    <citation type="journal article" date="2023" name="Int. J. Syst. Evol. Microbiol.">
        <title>Collibacillus ludicampi gen. nov., sp. nov., a new soil bacterium of the family Alicyclobacillaceae.</title>
        <authorList>
            <person name="Jojima T."/>
            <person name="Ioku Y."/>
            <person name="Fukuta Y."/>
            <person name="Shirasaka N."/>
            <person name="Matsumura Y."/>
            <person name="Mori M."/>
        </authorList>
    </citation>
    <scope>NUCLEOTIDE SEQUENCE</scope>
    <source>
        <strain evidence="3">TP075</strain>
    </source>
</reference>